<organism evidence="2 3">
    <name type="scientific">Phlebiopsis gigantea (strain 11061_1 CR5-6)</name>
    <name type="common">White-rot fungus</name>
    <name type="synonym">Peniophora gigantea</name>
    <dbReference type="NCBI Taxonomy" id="745531"/>
    <lineage>
        <taxon>Eukaryota</taxon>
        <taxon>Fungi</taxon>
        <taxon>Dikarya</taxon>
        <taxon>Basidiomycota</taxon>
        <taxon>Agaricomycotina</taxon>
        <taxon>Agaricomycetes</taxon>
        <taxon>Polyporales</taxon>
        <taxon>Phanerochaetaceae</taxon>
        <taxon>Phlebiopsis</taxon>
    </lineage>
</organism>
<protein>
    <submittedName>
        <fullName evidence="2">Uncharacterized protein</fullName>
    </submittedName>
</protein>
<gene>
    <name evidence="2" type="ORF">PHLGIDRAFT_373012</name>
</gene>
<proteinExistence type="predicted"/>
<feature type="compositionally biased region" description="Basic residues" evidence="1">
    <location>
        <begin position="93"/>
        <end position="104"/>
    </location>
</feature>
<dbReference type="AlphaFoldDB" id="A0A0C3PP00"/>
<sequence>MPTRDGAETGTPARRFTHHRGRGGGQRAPPEHSPGAGPPPTCSQEATADAPLTWPVRTRAGGGAQREKQRTAFVARPTGPIHTGSLARLARGDRRRRGARRRRTLPPARRGVCAPGTRSAHRQQRMSGPRNAHARKAAADRRATPRDAREQAPLARSMHRALPPSVACRGSAAPAGVTAADEHAPGGPRGRCAKPGRRVAIADAAWPAAGHQRGESEASIVHDQRGETASGGVRGDGGARAAERAYGI</sequence>
<feature type="compositionally biased region" description="Basic and acidic residues" evidence="1">
    <location>
        <begin position="137"/>
        <end position="150"/>
    </location>
</feature>
<evidence type="ECO:0000313" key="3">
    <source>
        <dbReference type="Proteomes" id="UP000053257"/>
    </source>
</evidence>
<dbReference type="HOGENOM" id="CLU_1120494_0_0_1"/>
<evidence type="ECO:0000313" key="2">
    <source>
        <dbReference type="EMBL" id="KIP08598.1"/>
    </source>
</evidence>
<reference evidence="2 3" key="1">
    <citation type="journal article" date="2014" name="PLoS Genet.">
        <title>Analysis of the Phlebiopsis gigantea genome, transcriptome and secretome provides insight into its pioneer colonization strategies of wood.</title>
        <authorList>
            <person name="Hori C."/>
            <person name="Ishida T."/>
            <person name="Igarashi K."/>
            <person name="Samejima M."/>
            <person name="Suzuki H."/>
            <person name="Master E."/>
            <person name="Ferreira P."/>
            <person name="Ruiz-Duenas F.J."/>
            <person name="Held B."/>
            <person name="Canessa P."/>
            <person name="Larrondo L.F."/>
            <person name="Schmoll M."/>
            <person name="Druzhinina I.S."/>
            <person name="Kubicek C.P."/>
            <person name="Gaskell J.A."/>
            <person name="Kersten P."/>
            <person name="St John F."/>
            <person name="Glasner J."/>
            <person name="Sabat G."/>
            <person name="Splinter BonDurant S."/>
            <person name="Syed K."/>
            <person name="Yadav J."/>
            <person name="Mgbeahuruike A.C."/>
            <person name="Kovalchuk A."/>
            <person name="Asiegbu F.O."/>
            <person name="Lackner G."/>
            <person name="Hoffmeister D."/>
            <person name="Rencoret J."/>
            <person name="Gutierrez A."/>
            <person name="Sun H."/>
            <person name="Lindquist E."/>
            <person name="Barry K."/>
            <person name="Riley R."/>
            <person name="Grigoriev I.V."/>
            <person name="Henrissat B."/>
            <person name="Kues U."/>
            <person name="Berka R.M."/>
            <person name="Martinez A.T."/>
            <person name="Covert S.F."/>
            <person name="Blanchette R.A."/>
            <person name="Cullen D."/>
        </authorList>
    </citation>
    <scope>NUCLEOTIDE SEQUENCE [LARGE SCALE GENOMIC DNA]</scope>
    <source>
        <strain evidence="2 3">11061_1 CR5-6</strain>
    </source>
</reference>
<evidence type="ECO:0000256" key="1">
    <source>
        <dbReference type="SAM" id="MobiDB-lite"/>
    </source>
</evidence>
<accession>A0A0C3PP00</accession>
<feature type="compositionally biased region" description="Basic and acidic residues" evidence="1">
    <location>
        <begin position="212"/>
        <end position="226"/>
    </location>
</feature>
<dbReference type="EMBL" id="KN840477">
    <property type="protein sequence ID" value="KIP08598.1"/>
    <property type="molecule type" value="Genomic_DNA"/>
</dbReference>
<name>A0A0C3PP00_PHLG1</name>
<feature type="region of interest" description="Disordered" evidence="1">
    <location>
        <begin position="206"/>
        <end position="248"/>
    </location>
</feature>
<keyword evidence="3" id="KW-1185">Reference proteome</keyword>
<dbReference type="Proteomes" id="UP000053257">
    <property type="component" value="Unassembled WGS sequence"/>
</dbReference>
<feature type="region of interest" description="Disordered" evidence="1">
    <location>
        <begin position="1"/>
        <end position="157"/>
    </location>
</feature>